<keyword evidence="1" id="KW-1133">Transmembrane helix</keyword>
<protein>
    <submittedName>
        <fullName evidence="2">ABC-2 transporter permease</fullName>
    </submittedName>
</protein>
<sequence length="202" mass="23396">MLNLILKDIYMQKNALFILLPALIIYLLIGTSAVWICIVFCIVIITDSFAKDEKTPSNLLLNALPYTRKEIVSSKYISALAFIFLVLLTIFLGNWLMHGEFIQLDQLLLITGIVIVSISFIFPFSYLFKSQYLMRAFIIGFIAYMVIINLFIPNLNDRIRNFVQTVLSFDNSQVYFIILLSVVLFYILSFLLSIRIYSRKVF</sequence>
<dbReference type="Proteomes" id="UP000480246">
    <property type="component" value="Unassembled WGS sequence"/>
</dbReference>
<feature type="transmembrane region" description="Helical" evidence="1">
    <location>
        <begin position="132"/>
        <end position="152"/>
    </location>
</feature>
<dbReference type="InterPro" id="IPR025699">
    <property type="entry name" value="ABC2_memb-like"/>
</dbReference>
<evidence type="ECO:0000313" key="3">
    <source>
        <dbReference type="Proteomes" id="UP000480246"/>
    </source>
</evidence>
<evidence type="ECO:0000313" key="2">
    <source>
        <dbReference type="EMBL" id="KAB8126253.1"/>
    </source>
</evidence>
<dbReference type="RefSeq" id="WP_153406711.1">
    <property type="nucleotide sequence ID" value="NZ_ML762451.1"/>
</dbReference>
<keyword evidence="1" id="KW-0472">Membrane</keyword>
<keyword evidence="1" id="KW-0812">Transmembrane</keyword>
<proteinExistence type="predicted"/>
<feature type="transmembrane region" description="Helical" evidence="1">
    <location>
        <begin position="107"/>
        <end position="125"/>
    </location>
</feature>
<reference evidence="2 3" key="1">
    <citation type="submission" date="2019-10" db="EMBL/GenBank/DDBJ databases">
        <title>Gracilibacillus sp. nov. isolated from rice seeds.</title>
        <authorList>
            <person name="He S."/>
        </authorList>
    </citation>
    <scope>NUCLEOTIDE SEQUENCE [LARGE SCALE GENOMIC DNA]</scope>
    <source>
        <strain evidence="2 3">TD8</strain>
    </source>
</reference>
<dbReference type="PANTHER" id="PTHR41309">
    <property type="entry name" value="MEMBRANE PROTEIN-RELATED"/>
    <property type="match status" value="1"/>
</dbReference>
<feature type="transmembrane region" description="Helical" evidence="1">
    <location>
        <begin position="172"/>
        <end position="194"/>
    </location>
</feature>
<feature type="transmembrane region" description="Helical" evidence="1">
    <location>
        <begin position="15"/>
        <end position="45"/>
    </location>
</feature>
<dbReference type="AlphaFoldDB" id="A0A7C8KS93"/>
<keyword evidence="3" id="KW-1185">Reference proteome</keyword>
<accession>A0A7C8KS93</accession>
<evidence type="ECO:0000256" key="1">
    <source>
        <dbReference type="SAM" id="Phobius"/>
    </source>
</evidence>
<dbReference type="EMBL" id="WEID01000112">
    <property type="protein sequence ID" value="KAB8126253.1"/>
    <property type="molecule type" value="Genomic_DNA"/>
</dbReference>
<comment type="caution">
    <text evidence="2">The sequence shown here is derived from an EMBL/GenBank/DDBJ whole genome shotgun (WGS) entry which is preliminary data.</text>
</comment>
<dbReference type="OrthoDB" id="1913432at2"/>
<name>A0A7C8KS93_9BACI</name>
<gene>
    <name evidence="2" type="ORF">F9U64_20340</name>
</gene>
<organism evidence="2 3">
    <name type="scientific">Gracilibacillus oryzae</name>
    <dbReference type="NCBI Taxonomy" id="1672701"/>
    <lineage>
        <taxon>Bacteria</taxon>
        <taxon>Bacillati</taxon>
        <taxon>Bacillota</taxon>
        <taxon>Bacilli</taxon>
        <taxon>Bacillales</taxon>
        <taxon>Bacillaceae</taxon>
        <taxon>Gracilibacillus</taxon>
    </lineage>
</organism>
<dbReference type="Pfam" id="PF13346">
    <property type="entry name" value="ABC2_membrane_5"/>
    <property type="match status" value="1"/>
</dbReference>
<dbReference type="PANTHER" id="PTHR41309:SF2">
    <property type="entry name" value="MEMBRANE PROTEIN"/>
    <property type="match status" value="1"/>
</dbReference>
<feature type="transmembrane region" description="Helical" evidence="1">
    <location>
        <begin position="76"/>
        <end position="95"/>
    </location>
</feature>